<proteinExistence type="predicted"/>
<organism evidence="2 3">
    <name type="scientific">Photobacterium gaetbulicola</name>
    <dbReference type="NCBI Taxonomy" id="1295392"/>
    <lineage>
        <taxon>Bacteria</taxon>
        <taxon>Pseudomonadati</taxon>
        <taxon>Pseudomonadota</taxon>
        <taxon>Gammaproteobacteria</taxon>
        <taxon>Vibrionales</taxon>
        <taxon>Vibrionaceae</taxon>
        <taxon>Photobacterium</taxon>
    </lineage>
</organism>
<accession>A0A0B9G6K7</accession>
<evidence type="ECO:0000256" key="1">
    <source>
        <dbReference type="SAM" id="SignalP"/>
    </source>
</evidence>
<name>A0A0B9G6K7_9GAMM</name>
<sequence length="298" mass="31887">MKRALNTALFTLAALTSGFAQAAPIDLSFDNPYLVTLDTVISFSPADPATTSAVMRFTNVGTSGGTTIDARVTATAFGDYVFNWQAPDYKASTGIEPNGDIGFLYSRDDSLPADQQAEGGLVYLFELFDGTGANSNTYTDPFVADELAIIVYDVDGELDNIGNQQSEDLRVFKSDGLYSYTTGNGVSSLTANDFGSSILFEGPGTNFPEDDPSGAVLLNYVNTSNFTLQFESITFADIFSLDNPVFSAIDGDQWITFEGPAVVVNEPETLALFSACLFGLATVRRRTSQAGTSHRDLA</sequence>
<feature type="chain" id="PRO_5002127874" description="PEP-CTERM protein-sorting domain-containing protein" evidence="1">
    <location>
        <begin position="23"/>
        <end position="298"/>
    </location>
</feature>
<evidence type="ECO:0000313" key="3">
    <source>
        <dbReference type="Proteomes" id="UP000031278"/>
    </source>
</evidence>
<dbReference type="EMBL" id="JWLZ01000113">
    <property type="protein sequence ID" value="KHT64199.1"/>
    <property type="molecule type" value="Genomic_DNA"/>
</dbReference>
<evidence type="ECO:0008006" key="4">
    <source>
        <dbReference type="Google" id="ProtNLM"/>
    </source>
</evidence>
<feature type="signal peptide" evidence="1">
    <location>
        <begin position="1"/>
        <end position="22"/>
    </location>
</feature>
<gene>
    <name evidence="2" type="ORF">RJ45_07980</name>
</gene>
<dbReference type="Proteomes" id="UP000031278">
    <property type="component" value="Unassembled WGS sequence"/>
</dbReference>
<evidence type="ECO:0000313" key="2">
    <source>
        <dbReference type="EMBL" id="KHT64199.1"/>
    </source>
</evidence>
<protein>
    <recommendedName>
        <fullName evidence="4">PEP-CTERM protein-sorting domain-containing protein</fullName>
    </recommendedName>
</protein>
<comment type="caution">
    <text evidence="2">The sequence shown here is derived from an EMBL/GenBank/DDBJ whole genome shotgun (WGS) entry which is preliminary data.</text>
</comment>
<dbReference type="AlphaFoldDB" id="A0A0B9G6K7"/>
<keyword evidence="1" id="KW-0732">Signal</keyword>
<reference evidence="2 3" key="1">
    <citation type="submission" date="2014-12" db="EMBL/GenBank/DDBJ databases">
        <title>Genome sequencing of Photobacterium gaetbulicola AD005a.</title>
        <authorList>
            <person name="Adrian T.G.S."/>
            <person name="Chan K.G."/>
        </authorList>
    </citation>
    <scope>NUCLEOTIDE SEQUENCE [LARGE SCALE GENOMIC DNA]</scope>
    <source>
        <strain evidence="2 3">AD005a</strain>
    </source>
</reference>